<dbReference type="Gene3D" id="3.20.20.30">
    <property type="entry name" value="Luciferase-like domain"/>
    <property type="match status" value="1"/>
</dbReference>
<organism evidence="3 4">
    <name type="scientific">Nocardia arthritidis</name>
    <dbReference type="NCBI Taxonomy" id="228602"/>
    <lineage>
        <taxon>Bacteria</taxon>
        <taxon>Bacillati</taxon>
        <taxon>Actinomycetota</taxon>
        <taxon>Actinomycetes</taxon>
        <taxon>Mycobacteriales</taxon>
        <taxon>Nocardiaceae</taxon>
        <taxon>Nocardia</taxon>
    </lineage>
</organism>
<dbReference type="PANTHER" id="PTHR43244:SF1">
    <property type="entry name" value="5,10-METHYLENETETRAHYDROMETHANOPTERIN REDUCTASE"/>
    <property type="match status" value="1"/>
</dbReference>
<feature type="domain" description="Luciferase-like" evidence="2">
    <location>
        <begin position="8"/>
        <end position="226"/>
    </location>
</feature>
<reference evidence="3 4" key="1">
    <citation type="journal article" date="2019" name="ACS Chem. Biol.">
        <title>Identification and Mobilization of a Cryptic Antibiotic Biosynthesis Gene Locus from a Human-Pathogenic Nocardia Isolate.</title>
        <authorList>
            <person name="Herisse M."/>
            <person name="Ishida K."/>
            <person name="Porter J.L."/>
            <person name="Howden B."/>
            <person name="Hertweck C."/>
            <person name="Stinear T.P."/>
            <person name="Pidot S.J."/>
        </authorList>
    </citation>
    <scope>NUCLEOTIDE SEQUENCE [LARGE SCALE GENOMIC DNA]</scope>
    <source>
        <strain evidence="3 4">AUSMDU00012717</strain>
    </source>
</reference>
<dbReference type="CDD" id="cd01097">
    <property type="entry name" value="Tetrahydromethanopterin_reductase"/>
    <property type="match status" value="1"/>
</dbReference>
<dbReference type="RefSeq" id="WP_167476444.1">
    <property type="nucleotide sequence ID" value="NZ_CP046172.1"/>
</dbReference>
<proteinExistence type="predicted"/>
<dbReference type="GO" id="GO:0016705">
    <property type="term" value="F:oxidoreductase activity, acting on paired donors, with incorporation or reduction of molecular oxygen"/>
    <property type="evidence" value="ECO:0007669"/>
    <property type="project" value="InterPro"/>
</dbReference>
<gene>
    <name evidence="3" type="ORF">F5544_30690</name>
</gene>
<accession>A0A6G9YLB9</accession>
<sequence>MPTRTVEFGLFLIPEADNYRQLTEIAAYADTAGLDLIGIQDHPYQRRYLDTWTLITGLAVRTSRLTFFPDVANLPLRNPAVLAKSVASLDIMTGGRIDLGLGAGAFWDAIAAMGGQRLSGGDAVRALSEAIAVIRAMWSGERGLRVPGTFHTLNGAHGGPAPTGDPGIWLGAKGPRMLELTGRAADGWLPSSGWAELDYLRQAGERIDDAAAAAGRDPLSVRRLYNVSGTITRDGVDRGFLNGPPQRWIDDLTMLVHQYRIDGFIFWPVEGDPMTAAARFAEEVVPVVRANTGA</sequence>
<dbReference type="InterPro" id="IPR050564">
    <property type="entry name" value="F420-G6PD/mer"/>
</dbReference>
<keyword evidence="4" id="KW-1185">Reference proteome</keyword>
<evidence type="ECO:0000256" key="1">
    <source>
        <dbReference type="ARBA" id="ARBA00023002"/>
    </source>
</evidence>
<dbReference type="EMBL" id="CP046172">
    <property type="protein sequence ID" value="QIS13981.1"/>
    <property type="molecule type" value="Genomic_DNA"/>
</dbReference>
<dbReference type="InterPro" id="IPR036661">
    <property type="entry name" value="Luciferase-like_sf"/>
</dbReference>
<name>A0A6G9YLB9_9NOCA</name>
<keyword evidence="1" id="KW-0560">Oxidoreductase</keyword>
<dbReference type="PANTHER" id="PTHR43244">
    <property type="match status" value="1"/>
</dbReference>
<evidence type="ECO:0000313" key="3">
    <source>
        <dbReference type="EMBL" id="QIS13981.1"/>
    </source>
</evidence>
<dbReference type="AlphaFoldDB" id="A0A6G9YLB9"/>
<dbReference type="SUPFAM" id="SSF51679">
    <property type="entry name" value="Bacterial luciferase-like"/>
    <property type="match status" value="1"/>
</dbReference>
<dbReference type="KEGG" id="nah:F5544_30690"/>
<dbReference type="Pfam" id="PF00296">
    <property type="entry name" value="Bac_luciferase"/>
    <property type="match status" value="1"/>
</dbReference>
<evidence type="ECO:0000313" key="4">
    <source>
        <dbReference type="Proteomes" id="UP000503540"/>
    </source>
</evidence>
<dbReference type="InterPro" id="IPR011251">
    <property type="entry name" value="Luciferase-like_dom"/>
</dbReference>
<dbReference type="Proteomes" id="UP000503540">
    <property type="component" value="Chromosome"/>
</dbReference>
<evidence type="ECO:0000259" key="2">
    <source>
        <dbReference type="Pfam" id="PF00296"/>
    </source>
</evidence>
<protein>
    <submittedName>
        <fullName evidence="3">LLM class flavin-dependent oxidoreductase</fullName>
    </submittedName>
</protein>